<feature type="transmembrane region" description="Helical" evidence="6">
    <location>
        <begin position="87"/>
        <end position="109"/>
    </location>
</feature>
<evidence type="ECO:0000256" key="6">
    <source>
        <dbReference type="SAM" id="Phobius"/>
    </source>
</evidence>
<dbReference type="Gene3D" id="1.10.3860.10">
    <property type="entry name" value="Sodium:dicarboxylate symporter"/>
    <property type="match status" value="1"/>
</dbReference>
<evidence type="ECO:0000256" key="3">
    <source>
        <dbReference type="ARBA" id="ARBA00022692"/>
    </source>
</evidence>
<evidence type="ECO:0000313" key="7">
    <source>
        <dbReference type="EMBL" id="XAE41867.1"/>
    </source>
</evidence>
<evidence type="ECO:0000313" key="8">
    <source>
        <dbReference type="Proteomes" id="UP001449795"/>
    </source>
</evidence>
<feature type="transmembrane region" description="Helical" evidence="6">
    <location>
        <begin position="328"/>
        <end position="352"/>
    </location>
</feature>
<feature type="transmembrane region" description="Helical" evidence="6">
    <location>
        <begin position="394"/>
        <end position="414"/>
    </location>
</feature>
<proteinExistence type="predicted"/>
<dbReference type="InterPro" id="IPR036458">
    <property type="entry name" value="Na:dicarbo_symporter_sf"/>
</dbReference>
<keyword evidence="3 6" id="KW-0812">Transmembrane</keyword>
<dbReference type="Proteomes" id="UP001449795">
    <property type="component" value="Chromosome"/>
</dbReference>
<feature type="transmembrane region" description="Helical" evidence="6">
    <location>
        <begin position="232"/>
        <end position="255"/>
    </location>
</feature>
<sequence>MSEASDTGAWASGGGRPGMFLQVVVAGALGCALGLAAPGLAAETRWTTDLFLRLIVMAVGPLLFCIVVTGIVGAGSLRTVGRLGAKALIYFEAMTTAALCAAVGVAMLVRPGAGLAYVPSGDDARMIESYARHGHMLNEGGITAFLLSLVPRSPVDAFAQGNILQILFFAILSGCCLSQMGAAGAPIMRLVDALSALFSRIMRIVIMLAPLGVFGAMATTTARYGMNAIAHLAGFVVLYFVAIALFIVVGLGTCLKLSGVSPVRFLNHFREELAITFTTTASDAVLPSVMAKLEGMGVDRQVVGLVVPAGYSFNLDALSIYLGLAVMFLAQATGTHLTAWQIAVMLGTALLTSKGAHGVPGMGIVVLAATLAATPAIPAASLVMLLAVDWFIGIARAVGNLAGNCVAPVVIGAWEGRLDRRRIAAVLGKDVLKEEVLGGE</sequence>
<dbReference type="SUPFAM" id="SSF118215">
    <property type="entry name" value="Proton glutamate symport protein"/>
    <property type="match status" value="1"/>
</dbReference>
<keyword evidence="5 6" id="KW-0472">Membrane</keyword>
<organism evidence="7 8">
    <name type="scientific">Nguyenibacter vanlangensis</name>
    <dbReference type="NCBI Taxonomy" id="1216886"/>
    <lineage>
        <taxon>Bacteria</taxon>
        <taxon>Pseudomonadati</taxon>
        <taxon>Pseudomonadota</taxon>
        <taxon>Alphaproteobacteria</taxon>
        <taxon>Acetobacterales</taxon>
        <taxon>Acetobacteraceae</taxon>
        <taxon>Nguyenibacter</taxon>
    </lineage>
</organism>
<feature type="transmembrane region" description="Helical" evidence="6">
    <location>
        <begin position="163"/>
        <end position="183"/>
    </location>
</feature>
<feature type="transmembrane region" description="Helical" evidence="6">
    <location>
        <begin position="204"/>
        <end position="226"/>
    </location>
</feature>
<dbReference type="PRINTS" id="PR00173">
    <property type="entry name" value="EDTRNSPORT"/>
</dbReference>
<keyword evidence="8" id="KW-1185">Reference proteome</keyword>
<feature type="transmembrane region" description="Helical" evidence="6">
    <location>
        <begin position="364"/>
        <end position="388"/>
    </location>
</feature>
<reference evidence="7 8" key="1">
    <citation type="submission" date="2024-04" db="EMBL/GenBank/DDBJ databases">
        <title>Complete genome sequence of Nguyenibacter vanlangesis HBCM-1154, a strain capable of nitrogen fixation, IAA production, and phosphorus solubilization isolated from sugarcane soil.</title>
        <authorList>
            <person name="MY HANH P."/>
        </authorList>
    </citation>
    <scope>NUCLEOTIDE SEQUENCE [LARGE SCALE GENOMIC DNA]</scope>
    <source>
        <strain evidence="7 8">HBCM 1154</strain>
    </source>
</reference>
<dbReference type="EMBL" id="CP152276">
    <property type="protein sequence ID" value="XAE41867.1"/>
    <property type="molecule type" value="Genomic_DNA"/>
</dbReference>
<accession>A0ABZ3D278</accession>
<dbReference type="PANTHER" id="PTHR42865">
    <property type="entry name" value="PROTON/GLUTAMATE-ASPARTATE SYMPORTER"/>
    <property type="match status" value="1"/>
</dbReference>
<keyword evidence="2" id="KW-0813">Transport</keyword>
<keyword evidence="4 6" id="KW-1133">Transmembrane helix</keyword>
<name>A0ABZ3D278_9PROT</name>
<evidence type="ECO:0000256" key="1">
    <source>
        <dbReference type="ARBA" id="ARBA00004141"/>
    </source>
</evidence>
<dbReference type="RefSeq" id="WP_342627697.1">
    <property type="nucleotide sequence ID" value="NZ_CP152276.1"/>
</dbReference>
<dbReference type="InterPro" id="IPR001991">
    <property type="entry name" value="Na-dicarboxylate_symporter"/>
</dbReference>
<dbReference type="PANTHER" id="PTHR42865:SF1">
    <property type="entry name" value="AEROBIC C4-DICARBOXYLATE TRANSPORT PROTEIN"/>
    <property type="match status" value="1"/>
</dbReference>
<comment type="subcellular location">
    <subcellularLocation>
        <location evidence="1">Membrane</location>
        <topology evidence="1">Multi-pass membrane protein</topology>
    </subcellularLocation>
</comment>
<evidence type="ECO:0000256" key="2">
    <source>
        <dbReference type="ARBA" id="ARBA00022448"/>
    </source>
</evidence>
<evidence type="ECO:0000256" key="4">
    <source>
        <dbReference type="ARBA" id="ARBA00022989"/>
    </source>
</evidence>
<evidence type="ECO:0000256" key="5">
    <source>
        <dbReference type="ARBA" id="ARBA00023136"/>
    </source>
</evidence>
<protein>
    <submittedName>
        <fullName evidence="7">Cation:dicarboxylase symporter family transporter</fullName>
    </submittedName>
</protein>
<feature type="transmembrane region" description="Helical" evidence="6">
    <location>
        <begin position="20"/>
        <end position="42"/>
    </location>
</feature>
<feature type="transmembrane region" description="Helical" evidence="6">
    <location>
        <begin position="54"/>
        <end position="75"/>
    </location>
</feature>
<dbReference type="Pfam" id="PF00375">
    <property type="entry name" value="SDF"/>
    <property type="match status" value="1"/>
</dbReference>
<gene>
    <name evidence="7" type="ORF">AAC691_16535</name>
</gene>